<dbReference type="EMBL" id="DAAXRP010000013">
    <property type="protein sequence ID" value="HAG2283334.1"/>
    <property type="molecule type" value="Genomic_DNA"/>
</dbReference>
<reference evidence="1" key="1">
    <citation type="journal article" date="2018" name="Genome Biol.">
        <title>SKESA: strategic k-mer extension for scrupulous assemblies.</title>
        <authorList>
            <person name="Souvorov A."/>
            <person name="Agarwala R."/>
            <person name="Lipman D.J."/>
        </authorList>
    </citation>
    <scope>NUCLEOTIDE SEQUENCE</scope>
    <source>
        <strain evidence="1">MA.CK_94/00001630</strain>
    </source>
</reference>
<gene>
    <name evidence="1" type="ORF">G8W61_003667</name>
</gene>
<organism evidence="1">
    <name type="scientific">Salmonella enterica</name>
    <name type="common">Salmonella choleraesuis</name>
    <dbReference type="NCBI Taxonomy" id="28901"/>
    <lineage>
        <taxon>Bacteria</taxon>
        <taxon>Pseudomonadati</taxon>
        <taxon>Pseudomonadota</taxon>
        <taxon>Gammaproteobacteria</taxon>
        <taxon>Enterobacterales</taxon>
        <taxon>Enterobacteriaceae</taxon>
        <taxon>Salmonella</taxon>
    </lineage>
</organism>
<sequence length="196" mass="21846">MFIHTDLLRAALCCVADETEARSYLRGVRITPTHIQATNGKAAVSMEHGADTDIDEVFIVHGDIPDDADGTEIGIFDGVWVAVHYQSVGDNEEERVGCNQLEPIGGRYPDFDKLLPAEPEPCDKQPIFASHLLALPYRMFGECVPVRLKPYGRTAPCKVIIDPMTARVYGNPFLIIMPMYENVFEMCEEVMNEKGI</sequence>
<accession>A0A760BEZ6</accession>
<reference evidence="1" key="2">
    <citation type="submission" date="2020-02" db="EMBL/GenBank/DDBJ databases">
        <authorList>
            <consortium name="NCBI Pathogen Detection Project"/>
        </authorList>
    </citation>
    <scope>NUCLEOTIDE SEQUENCE</scope>
    <source>
        <strain evidence="1">MA.CK_94/00001630</strain>
    </source>
</reference>
<proteinExistence type="predicted"/>
<protein>
    <submittedName>
        <fullName evidence="1">Uncharacterized protein</fullName>
    </submittedName>
</protein>
<name>A0A760BEZ6_SALER</name>
<evidence type="ECO:0000313" key="1">
    <source>
        <dbReference type="EMBL" id="HAG2283334.1"/>
    </source>
</evidence>
<dbReference type="AlphaFoldDB" id="A0A760BEZ6"/>
<comment type="caution">
    <text evidence="1">The sequence shown here is derived from an EMBL/GenBank/DDBJ whole genome shotgun (WGS) entry which is preliminary data.</text>
</comment>